<evidence type="ECO:0000313" key="3">
    <source>
        <dbReference type="EMBL" id="GEX34534.1"/>
    </source>
</evidence>
<dbReference type="PANTHER" id="PTHR33067:SF9">
    <property type="entry name" value="RNA-DIRECTED DNA POLYMERASE"/>
    <property type="match status" value="1"/>
</dbReference>
<dbReference type="EMBL" id="BKCJ010102943">
    <property type="protein sequence ID" value="GEX34534.1"/>
    <property type="molecule type" value="Genomic_DNA"/>
</dbReference>
<dbReference type="SUPFAM" id="SSF56672">
    <property type="entry name" value="DNA/RNA polymerases"/>
    <property type="match status" value="1"/>
</dbReference>
<dbReference type="InterPro" id="IPR012337">
    <property type="entry name" value="RNaseH-like_sf"/>
</dbReference>
<protein>
    <submittedName>
        <fullName evidence="3">Reverse transcriptase domain-containing protein</fullName>
    </submittedName>
</protein>
<dbReference type="PANTHER" id="PTHR33067">
    <property type="entry name" value="RNA-DIRECTED DNA POLYMERASE-RELATED"/>
    <property type="match status" value="1"/>
</dbReference>
<dbReference type="Gene3D" id="3.30.70.270">
    <property type="match status" value="1"/>
</dbReference>
<dbReference type="GO" id="GO:0003676">
    <property type="term" value="F:nucleic acid binding"/>
    <property type="evidence" value="ECO:0007669"/>
    <property type="project" value="InterPro"/>
</dbReference>
<dbReference type="InterPro" id="IPR021109">
    <property type="entry name" value="Peptidase_aspartic_dom_sf"/>
</dbReference>
<dbReference type="AlphaFoldDB" id="A0A699H2X5"/>
<keyword evidence="3" id="KW-0548">Nucleotidyltransferase</keyword>
<dbReference type="Gene3D" id="2.40.70.10">
    <property type="entry name" value="Acid Proteases"/>
    <property type="match status" value="1"/>
</dbReference>
<name>A0A699H2X5_TANCI</name>
<dbReference type="GO" id="GO:0003964">
    <property type="term" value="F:RNA-directed DNA polymerase activity"/>
    <property type="evidence" value="ECO:0007669"/>
    <property type="project" value="UniProtKB-KW"/>
</dbReference>
<dbReference type="SUPFAM" id="SSF53098">
    <property type="entry name" value="Ribonuclease H-like"/>
    <property type="match status" value="1"/>
</dbReference>
<feature type="region of interest" description="Disordered" evidence="1">
    <location>
        <begin position="573"/>
        <end position="592"/>
    </location>
</feature>
<dbReference type="InterPro" id="IPR005162">
    <property type="entry name" value="Retrotrans_gag_dom"/>
</dbReference>
<feature type="region of interest" description="Disordered" evidence="1">
    <location>
        <begin position="412"/>
        <end position="432"/>
    </location>
</feature>
<keyword evidence="3" id="KW-0808">Transferase</keyword>
<organism evidence="3">
    <name type="scientific">Tanacetum cinerariifolium</name>
    <name type="common">Dalmatian daisy</name>
    <name type="synonym">Chrysanthemum cinerariifolium</name>
    <dbReference type="NCBI Taxonomy" id="118510"/>
    <lineage>
        <taxon>Eukaryota</taxon>
        <taxon>Viridiplantae</taxon>
        <taxon>Streptophyta</taxon>
        <taxon>Embryophyta</taxon>
        <taxon>Tracheophyta</taxon>
        <taxon>Spermatophyta</taxon>
        <taxon>Magnoliopsida</taxon>
        <taxon>eudicotyledons</taxon>
        <taxon>Gunneridae</taxon>
        <taxon>Pentapetalae</taxon>
        <taxon>asterids</taxon>
        <taxon>campanulids</taxon>
        <taxon>Asterales</taxon>
        <taxon>Asteraceae</taxon>
        <taxon>Asteroideae</taxon>
        <taxon>Anthemideae</taxon>
        <taxon>Anthemidinae</taxon>
        <taxon>Tanacetum</taxon>
    </lineage>
</organism>
<gene>
    <name evidence="3" type="ORF">Tci_306509</name>
</gene>
<sequence length="939" mass="106150">MRTHSSSNLIVESFTIPKRHNSRRSKQIVEPELRTIIEIPVVTMVDTRTMSELLQAPTEGYRDAIIILVILAENFKLKVRLLSLVTLSQFHGFERDDPHSHIHWFNKITSTLKYKNVPHDAIKLMLFPFSLEGAIRTWLEKEPPHSIHTWEDLVSKFVNYFFPFSKTTNLKNDITNFQQKFKETFNDACDHFKDLLHKCPHHGFSKLHKISTFYNSLTQSDQDSLNAATGGNLLNCTLRDALAIIENKSKVRTSRNKPIVSKVNTTTSSLSPSSNITALTDMVKELVLMNKANQQVSIKVLEETCVTCGGPHSYYECLAIDSNTFNAFAAMGTYNQEATLRAMQTQMTNMKTELRNEFKSTIDTRTNKIENQNNQIMNMLTNLSMQKQSPSGSGSLPSNIVANPRGDIKSITTRSGVSYDGPTIPPTPSPLSKEVECETEATKDKIQKLSLPELTHTRMTLELVNRSIAYLVGVAEDVFVKVRKFYFPADFVVVDYDVDPRVPLILKRPFLRTARALIDVHGEEVTLQVNDEAIMFIVGYTLRYFRNYYDETVHQVNVIDVAYEEYSQELLGFSDSSTSGNPTPSDPIIASSSPSFTPFEGGDIILEEMETCLRTPNELSKLDDDDFDPEGDIASIEKLLNEDPSSNLPLVKNDDLKQVDAIMTKPSIKEPPELELKDLPSHLEYAFLEGTDKLPVIISKELKDEEKTALLKMGFLDIFKFPLTRKTKKRPPSLALMVRLPTDACLSAYVMLRARSKDKMLKRCEDTNLVLNWEKCHFMVKEGIVLGHKISKSGIQVNRAKFDVIAKLPHPTSVKGAENLTADHLSRLENPHEGDLEKKEINETFPLETLGMLSSHGNSSTPWFADIANYHARNFVVKGRLKYGVTRHLSTAYHPQTSGQVEISNHGFKSILERTVGKNRASWSDKLDDALWAFRVHSL</sequence>
<evidence type="ECO:0000259" key="2">
    <source>
        <dbReference type="Pfam" id="PF03732"/>
    </source>
</evidence>
<feature type="compositionally biased region" description="Low complexity" evidence="1">
    <location>
        <begin position="582"/>
        <end position="592"/>
    </location>
</feature>
<dbReference type="InterPro" id="IPR036397">
    <property type="entry name" value="RNaseH_sf"/>
</dbReference>
<dbReference type="InterPro" id="IPR043502">
    <property type="entry name" value="DNA/RNA_pol_sf"/>
</dbReference>
<proteinExistence type="predicted"/>
<feature type="compositionally biased region" description="Polar residues" evidence="1">
    <location>
        <begin position="386"/>
        <end position="401"/>
    </location>
</feature>
<dbReference type="Gene3D" id="3.30.420.10">
    <property type="entry name" value="Ribonuclease H-like superfamily/Ribonuclease H"/>
    <property type="match status" value="1"/>
</dbReference>
<feature type="region of interest" description="Disordered" evidence="1">
    <location>
        <begin position="386"/>
        <end position="405"/>
    </location>
</feature>
<reference evidence="3" key="1">
    <citation type="journal article" date="2019" name="Sci. Rep.">
        <title>Draft genome of Tanacetum cinerariifolium, the natural source of mosquito coil.</title>
        <authorList>
            <person name="Yamashiro T."/>
            <person name="Shiraishi A."/>
            <person name="Satake H."/>
            <person name="Nakayama K."/>
        </authorList>
    </citation>
    <scope>NUCLEOTIDE SEQUENCE</scope>
</reference>
<accession>A0A699H2X5</accession>
<comment type="caution">
    <text evidence="3">The sequence shown here is derived from an EMBL/GenBank/DDBJ whole genome shotgun (WGS) entry which is preliminary data.</text>
</comment>
<keyword evidence="3" id="KW-0695">RNA-directed DNA polymerase</keyword>
<feature type="domain" description="Retrotransposon gag" evidence="2">
    <location>
        <begin position="126"/>
        <end position="218"/>
    </location>
</feature>
<dbReference type="InterPro" id="IPR043128">
    <property type="entry name" value="Rev_trsase/Diguanyl_cyclase"/>
</dbReference>
<evidence type="ECO:0000256" key="1">
    <source>
        <dbReference type="SAM" id="MobiDB-lite"/>
    </source>
</evidence>
<dbReference type="Pfam" id="PF03732">
    <property type="entry name" value="Retrotrans_gag"/>
    <property type="match status" value="1"/>
</dbReference>